<keyword evidence="1" id="KW-0472">Membrane</keyword>
<evidence type="ECO:0000313" key="2">
    <source>
        <dbReference type="EMBL" id="EEV88195.1"/>
    </source>
</evidence>
<dbReference type="HOGENOM" id="CLU_2179084_0_0_6"/>
<organism evidence="2 3">
    <name type="scientific">Cardiobacterium hominis (strain ATCC 15826 / DSM 8339 / NCTC 10426 / 6573)</name>
    <dbReference type="NCBI Taxonomy" id="638300"/>
    <lineage>
        <taxon>Bacteria</taxon>
        <taxon>Pseudomonadati</taxon>
        <taxon>Pseudomonadota</taxon>
        <taxon>Gammaproteobacteria</taxon>
        <taxon>Cardiobacteriales</taxon>
        <taxon>Cardiobacteriaceae</taxon>
        <taxon>Cardiobacterium</taxon>
    </lineage>
</organism>
<reference evidence="2 3" key="1">
    <citation type="submission" date="2009-08" db="EMBL/GenBank/DDBJ databases">
        <authorList>
            <person name="Qin X."/>
            <person name="Bachman B."/>
            <person name="Battles P."/>
            <person name="Bell A."/>
            <person name="Bess C."/>
            <person name="Bickham C."/>
            <person name="Chaboub L."/>
            <person name="Chen D."/>
            <person name="Coyle M."/>
            <person name="Deiros D.R."/>
            <person name="Dinh H."/>
            <person name="Forbes L."/>
            <person name="Fowler G."/>
            <person name="Francisco L."/>
            <person name="Fu Q."/>
            <person name="Gubbala S."/>
            <person name="Hale W."/>
            <person name="Han Y."/>
            <person name="Hemphill L."/>
            <person name="Highlander S.K."/>
            <person name="Hirani K."/>
            <person name="Hogues M."/>
            <person name="Jackson L."/>
            <person name="Jakkamsetti A."/>
            <person name="Javaid M."/>
            <person name="Jiang H."/>
            <person name="Korchina V."/>
            <person name="Kovar C."/>
            <person name="Lara F."/>
            <person name="Lee S."/>
            <person name="Mata R."/>
            <person name="Mathew T."/>
            <person name="Moen C."/>
            <person name="Morales K."/>
            <person name="Munidasa M."/>
            <person name="Nazareth L."/>
            <person name="Ngo R."/>
            <person name="Nguyen L."/>
            <person name="Okwuonu G."/>
            <person name="Ongeri F."/>
            <person name="Patil S."/>
            <person name="Petrosino J."/>
            <person name="Pham C."/>
            <person name="Pham P."/>
            <person name="Pu L.-L."/>
            <person name="Puazo M."/>
            <person name="Raj R."/>
            <person name="Reid J."/>
            <person name="Rouhana J."/>
            <person name="Saada N."/>
            <person name="Shang Y."/>
            <person name="Simmons D."/>
            <person name="Thornton R."/>
            <person name="Warren J."/>
            <person name="Weissenberger G."/>
            <person name="Zhang J."/>
            <person name="Zhang L."/>
            <person name="Zhou C."/>
            <person name="Zhu D."/>
            <person name="Muzny D."/>
            <person name="Worley K."/>
            <person name="Gibbs R."/>
        </authorList>
    </citation>
    <scope>NUCLEOTIDE SEQUENCE [LARGE SCALE GENOMIC DNA]</scope>
    <source>
        <strain evidence="3">ATCC 15826 / DSM 8339 / NCTC 10426 / 6573</strain>
    </source>
</reference>
<keyword evidence="3" id="KW-1185">Reference proteome</keyword>
<dbReference type="RefSeq" id="WP_004141588.1">
    <property type="nucleotide sequence ID" value="NZ_GG694027.1"/>
</dbReference>
<keyword evidence="1" id="KW-0812">Transmembrane</keyword>
<evidence type="ECO:0000256" key="1">
    <source>
        <dbReference type="SAM" id="Phobius"/>
    </source>
</evidence>
<gene>
    <name evidence="2" type="ORF">HMPREF0198_1707</name>
</gene>
<dbReference type="GeneID" id="84790390"/>
<dbReference type="AlphaFoldDB" id="C8NB29"/>
<protein>
    <submittedName>
        <fullName evidence="2">Uncharacterized protein</fullName>
    </submittedName>
</protein>
<dbReference type="EMBL" id="ACKY01000099">
    <property type="protein sequence ID" value="EEV88195.1"/>
    <property type="molecule type" value="Genomic_DNA"/>
</dbReference>
<evidence type="ECO:0000313" key="3">
    <source>
        <dbReference type="Proteomes" id="UP000004870"/>
    </source>
</evidence>
<sequence>MDEMAILAEEAKAMLRSHYVSIPKRAVRWSWGLAFVAFAICGVMTTFAYGQAQRAAFYYAQAEDAKAHGAQITSCNKHDWKTPVRCVLVKTGTTWKGENNKTAYMEIAR</sequence>
<feature type="transmembrane region" description="Helical" evidence="1">
    <location>
        <begin position="29"/>
        <end position="49"/>
    </location>
</feature>
<keyword evidence="1" id="KW-1133">Transmembrane helix</keyword>
<proteinExistence type="predicted"/>
<accession>C8NB29</accession>
<comment type="caution">
    <text evidence="2">The sequence shown here is derived from an EMBL/GenBank/DDBJ whole genome shotgun (WGS) entry which is preliminary data.</text>
</comment>
<dbReference type="Proteomes" id="UP000004870">
    <property type="component" value="Unassembled WGS sequence"/>
</dbReference>
<name>C8NB29_CARH6</name>